<name>A0A7M1R1K8_9ACTO</name>
<sequence>MGALTIVGSPSAHAATEGVVTVVVDTESEAEAIYHNTESKRYTPTANGDYHVWQWSTDKSQGKIVDLASAGNNLRKVDLTPFEGDTRVNMLVFIGNANSEKKPDVSKNPHNGVLLQTADLIDIFRSREVKVDFWQHMAHGDKEKNKPEVKQDKDLYRVTYTQEILPIGGAVSVPAPTDSNKHLGETANPFPKNTKFALADAGFSSGLKIESTGAITGILDPSYSEGRKALYVDVTFPDGSTQKASAEYVATKPLTVELDTASFKDVQGPFHVWQLNTSATGTPKNVPVVEGENGIWRATLVPLADEAGLSFFVYKGTPKVSYPEFATNGAGKEIRTSNYKGKPGDKVSVTLDKLDSSAPRVEVKQKFTVNLDASADPDTCLSQGNFFVRVLDEVTNGGLVAEKQLERVGDSRRFKAELELPEALNNPTFIYFKGSVESDKRLVPAKSLVNGTHEMKYTTPHADLGRKSSNISFAELDPFVNNLSETRKVFWAKKCSVGGKLDIELPEVKKYDTIDHKKDKDEALGIFADAPEAEVSVVDARVPVRTTEPFVKVIKVENHATLDVEGTLPAGVKFDKAKKTKEGTPEATAEGEFPLVVKATNANRTPATFEFVLKVLDGVYPSLTVKDQMVTAGEPLEYTPVVTITTTAGTSISTTDLHGSRPRVAACTAPRAPTTSRRTPSRFP</sequence>
<dbReference type="EMBL" id="CP063212">
    <property type="protein sequence ID" value="QOR48043.1"/>
    <property type="molecule type" value="Genomic_DNA"/>
</dbReference>
<dbReference type="Gene3D" id="2.60.40.10">
    <property type="entry name" value="Immunoglobulins"/>
    <property type="match status" value="1"/>
</dbReference>
<evidence type="ECO:0000259" key="2">
    <source>
        <dbReference type="Pfam" id="PF18957"/>
    </source>
</evidence>
<gene>
    <name evidence="3" type="ORF">INS90_01725</name>
</gene>
<dbReference type="Pfam" id="PF05345">
    <property type="entry name" value="He_PIG"/>
    <property type="match status" value="1"/>
</dbReference>
<dbReference type="RefSeq" id="WP_197554025.1">
    <property type="nucleotide sequence ID" value="NZ_CP063212.1"/>
</dbReference>
<dbReference type="Proteomes" id="UP000594961">
    <property type="component" value="Chromosome"/>
</dbReference>
<protein>
    <recommendedName>
        <fullName evidence="2">Long Rib domain-containing protein</fullName>
    </recommendedName>
</protein>
<dbReference type="InterPro" id="IPR044055">
    <property type="entry name" value="RibLong"/>
</dbReference>
<dbReference type="GO" id="GO:0005975">
    <property type="term" value="P:carbohydrate metabolic process"/>
    <property type="evidence" value="ECO:0007669"/>
    <property type="project" value="UniProtKB-ARBA"/>
</dbReference>
<feature type="domain" description="Long Rib" evidence="2">
    <location>
        <begin position="154"/>
        <end position="246"/>
    </location>
</feature>
<reference evidence="3 4" key="1">
    <citation type="submission" date="2020-10" db="EMBL/GenBank/DDBJ databases">
        <title>Trueperella pecoris sp. nov. isolated from bovine and porcine specimens.</title>
        <authorList>
            <person name="Schoenecker L."/>
            <person name="Schnydrig P."/>
            <person name="Brodard I."/>
            <person name="Thomann A."/>
            <person name="Hemphill A."/>
            <person name="Rodriguez-Campos S."/>
            <person name="Perreten V."/>
            <person name="Jores J."/>
            <person name="Kittl S."/>
        </authorList>
    </citation>
    <scope>NUCLEOTIDE SEQUENCE [LARGE SCALE GENOMIC DNA]</scope>
    <source>
        <strain evidence="3 4">19OD0592</strain>
    </source>
</reference>
<dbReference type="InterPro" id="IPR013783">
    <property type="entry name" value="Ig-like_fold"/>
</dbReference>
<evidence type="ECO:0000313" key="3">
    <source>
        <dbReference type="EMBL" id="QOR48043.1"/>
    </source>
</evidence>
<dbReference type="Pfam" id="PF18957">
    <property type="entry name" value="RibLong"/>
    <property type="match status" value="1"/>
</dbReference>
<proteinExistence type="predicted"/>
<feature type="region of interest" description="Disordered" evidence="1">
    <location>
        <begin position="664"/>
        <end position="684"/>
    </location>
</feature>
<evidence type="ECO:0000256" key="1">
    <source>
        <dbReference type="SAM" id="MobiDB-lite"/>
    </source>
</evidence>
<dbReference type="AlphaFoldDB" id="A0A7M1R1K8"/>
<organism evidence="3 4">
    <name type="scientific">Trueperella pecoris</name>
    <dbReference type="NCBI Taxonomy" id="2733571"/>
    <lineage>
        <taxon>Bacteria</taxon>
        <taxon>Bacillati</taxon>
        <taxon>Actinomycetota</taxon>
        <taxon>Actinomycetes</taxon>
        <taxon>Actinomycetales</taxon>
        <taxon>Actinomycetaceae</taxon>
        <taxon>Trueperella</taxon>
    </lineage>
</organism>
<evidence type="ECO:0000313" key="4">
    <source>
        <dbReference type="Proteomes" id="UP000594961"/>
    </source>
</evidence>
<accession>A0A7M1R1K8</accession>